<dbReference type="RefSeq" id="WP_007713252.1">
    <property type="nucleotide sequence ID" value="NZ_BAABXR010000001.1"/>
</dbReference>
<dbReference type="PROSITE" id="PS50045">
    <property type="entry name" value="SIGMA54_INTERACT_4"/>
    <property type="match status" value="1"/>
</dbReference>
<dbReference type="Gene3D" id="1.10.8.60">
    <property type="match status" value="1"/>
</dbReference>
<dbReference type="PANTHER" id="PTHR32071">
    <property type="entry name" value="TRANSCRIPTIONAL REGULATORY PROTEIN"/>
    <property type="match status" value="1"/>
</dbReference>
<dbReference type="InterPro" id="IPR010524">
    <property type="entry name" value="Sig_transdc_resp-reg_PrpR_N"/>
</dbReference>
<keyword evidence="1" id="KW-0547">Nucleotide-binding</keyword>
<accession>A0A413F852</accession>
<keyword evidence="2" id="KW-0067">ATP-binding</keyword>
<gene>
    <name evidence="6" type="ORF">DWV29_25095</name>
</gene>
<dbReference type="Pfam" id="PF25601">
    <property type="entry name" value="AAA_lid_14"/>
    <property type="match status" value="1"/>
</dbReference>
<proteinExistence type="predicted"/>
<dbReference type="SUPFAM" id="SSF159800">
    <property type="entry name" value="PrpR receptor domain-like"/>
    <property type="match status" value="1"/>
</dbReference>
<dbReference type="GO" id="GO:0005524">
    <property type="term" value="F:ATP binding"/>
    <property type="evidence" value="ECO:0007669"/>
    <property type="project" value="UniProtKB-KW"/>
</dbReference>
<dbReference type="Pfam" id="PF02954">
    <property type="entry name" value="HTH_8"/>
    <property type="match status" value="1"/>
</dbReference>
<dbReference type="Proteomes" id="UP000283880">
    <property type="component" value="Unassembled WGS sequence"/>
</dbReference>
<keyword evidence="4" id="KW-0804">Transcription</keyword>
<dbReference type="EMBL" id="QSBM01000026">
    <property type="protein sequence ID" value="RGX22885.1"/>
    <property type="molecule type" value="Genomic_DNA"/>
</dbReference>
<dbReference type="Pfam" id="PF06506">
    <property type="entry name" value="PrpR_N"/>
    <property type="match status" value="1"/>
</dbReference>
<dbReference type="InterPro" id="IPR027417">
    <property type="entry name" value="P-loop_NTPase"/>
</dbReference>
<dbReference type="Pfam" id="PF14532">
    <property type="entry name" value="Sigma54_activ_2"/>
    <property type="match status" value="1"/>
</dbReference>
<dbReference type="GO" id="GO:0043565">
    <property type="term" value="F:sequence-specific DNA binding"/>
    <property type="evidence" value="ECO:0007669"/>
    <property type="project" value="InterPro"/>
</dbReference>
<sequence>MGTKYRILGIAPYENLRNAMVAEAAKYEEIEMVVYTGNLEDGVQLALQHMDEGFDILISRGGTAELIRRVATIPVIEITLNINDILRAILLVGNLTEAYAVVGYPTVTQPARVLCEMMNYRMNIVTIHSPEELGPVLRELKAGGCNFILCDVITEMMAREAGMEPILILSGPESIDIAIEYSVNMCRAVAETKARSRLFTKALDMQGMKTVIMKRDGTILFSTYNEKNITAVTGHLKKLMESPHSMSAKAFHMIENDLYSITAEEAGFLDEPCCIFCLEQNPFPVGGSKHGIRFSNYSQVSVMYSSSFYSLTSSARLMEEKIRLINQNTLPVMILGERGSGKNQLAAKLYLESSMQKYPYITIDCQILNERTWNYVISNYNSPLNDKNNTIFISNIQALSKNQQERLLSFLVDTGAHKRNRIILSCSQTLERDSPDPSRSFIDYLPCTTIYMPPLRELTDDIQSSSNLYLNAMNVEMSKQIVGFTPEALSLLMSYQWPDNFMQLKRVLAELVMLTSTAYIQRDTVYEAIEKEKRQYVPTTADFFDYNRPLNEMTREIVKVVLSQCGGNQTLAAKRLGIGRTTLWRYLNEEKYTP</sequence>
<dbReference type="Gene3D" id="1.10.10.60">
    <property type="entry name" value="Homeodomain-like"/>
    <property type="match status" value="1"/>
</dbReference>
<dbReference type="Gene3D" id="3.40.50.2300">
    <property type="match status" value="1"/>
</dbReference>
<evidence type="ECO:0000256" key="1">
    <source>
        <dbReference type="ARBA" id="ARBA00022741"/>
    </source>
</evidence>
<dbReference type="InterPro" id="IPR009057">
    <property type="entry name" value="Homeodomain-like_sf"/>
</dbReference>
<keyword evidence="3" id="KW-0805">Transcription regulation</keyword>
<dbReference type="GO" id="GO:0006355">
    <property type="term" value="P:regulation of DNA-templated transcription"/>
    <property type="evidence" value="ECO:0007669"/>
    <property type="project" value="InterPro"/>
</dbReference>
<evidence type="ECO:0000256" key="4">
    <source>
        <dbReference type="ARBA" id="ARBA00023163"/>
    </source>
</evidence>
<dbReference type="CDD" id="cd00009">
    <property type="entry name" value="AAA"/>
    <property type="match status" value="1"/>
</dbReference>
<dbReference type="PRINTS" id="PR01590">
    <property type="entry name" value="HTHFIS"/>
</dbReference>
<protein>
    <submittedName>
        <fullName evidence="6">Sigma-54-dependent transcriptional regulator</fullName>
    </submittedName>
</protein>
<dbReference type="SUPFAM" id="SSF52540">
    <property type="entry name" value="P-loop containing nucleoside triphosphate hydrolases"/>
    <property type="match status" value="1"/>
</dbReference>
<dbReference type="InterPro" id="IPR002197">
    <property type="entry name" value="HTH_Fis"/>
</dbReference>
<dbReference type="InterPro" id="IPR058031">
    <property type="entry name" value="AAA_lid_NorR"/>
</dbReference>
<name>A0A413F852_9FIRM</name>
<dbReference type="AlphaFoldDB" id="A0A413F852"/>
<dbReference type="SUPFAM" id="SSF46689">
    <property type="entry name" value="Homeodomain-like"/>
    <property type="match status" value="1"/>
</dbReference>
<reference evidence="6 7" key="1">
    <citation type="submission" date="2018-08" db="EMBL/GenBank/DDBJ databases">
        <title>A genome reference for cultivated species of the human gut microbiota.</title>
        <authorList>
            <person name="Zou Y."/>
            <person name="Xue W."/>
            <person name="Luo G."/>
        </authorList>
    </citation>
    <scope>NUCLEOTIDE SEQUENCE [LARGE SCALE GENOMIC DNA]</scope>
    <source>
        <strain evidence="6 7">AF04-15</strain>
    </source>
</reference>
<comment type="caution">
    <text evidence="6">The sequence shown here is derived from an EMBL/GenBank/DDBJ whole genome shotgun (WGS) entry which is preliminary data.</text>
</comment>
<evidence type="ECO:0000313" key="7">
    <source>
        <dbReference type="Proteomes" id="UP000283880"/>
    </source>
</evidence>
<feature type="domain" description="Sigma-54 factor interaction" evidence="5">
    <location>
        <begin position="308"/>
        <end position="513"/>
    </location>
</feature>
<evidence type="ECO:0000256" key="2">
    <source>
        <dbReference type="ARBA" id="ARBA00022840"/>
    </source>
</evidence>
<evidence type="ECO:0000313" key="6">
    <source>
        <dbReference type="EMBL" id="RGX22885.1"/>
    </source>
</evidence>
<dbReference type="Gene3D" id="3.40.50.300">
    <property type="entry name" value="P-loop containing nucleotide triphosphate hydrolases"/>
    <property type="match status" value="1"/>
</dbReference>
<dbReference type="InterPro" id="IPR002078">
    <property type="entry name" value="Sigma_54_int"/>
</dbReference>
<dbReference type="GO" id="GO:0000156">
    <property type="term" value="F:phosphorelay response regulator activity"/>
    <property type="evidence" value="ECO:0007669"/>
    <property type="project" value="InterPro"/>
</dbReference>
<organism evidence="6 7">
    <name type="scientific">Enterocloster asparagiformis</name>
    <dbReference type="NCBI Taxonomy" id="333367"/>
    <lineage>
        <taxon>Bacteria</taxon>
        <taxon>Bacillati</taxon>
        <taxon>Bacillota</taxon>
        <taxon>Clostridia</taxon>
        <taxon>Lachnospirales</taxon>
        <taxon>Lachnospiraceae</taxon>
        <taxon>Enterocloster</taxon>
    </lineage>
</organism>
<evidence type="ECO:0000259" key="5">
    <source>
        <dbReference type="PROSITE" id="PS50045"/>
    </source>
</evidence>
<dbReference type="OrthoDB" id="9771372at2"/>
<evidence type="ECO:0000256" key="3">
    <source>
        <dbReference type="ARBA" id="ARBA00023015"/>
    </source>
</evidence>
<dbReference type="Gene3D" id="3.40.50.10660">
    <property type="entry name" value="PrpR receptor domain-like"/>
    <property type="match status" value="1"/>
</dbReference>